<dbReference type="EMBL" id="MU853838">
    <property type="protein sequence ID" value="KAK3938061.1"/>
    <property type="molecule type" value="Genomic_DNA"/>
</dbReference>
<gene>
    <name evidence="2" type="ORF">QBC46DRAFT_391063</name>
</gene>
<sequence length="247" mass="28237">MLVFSRSLTRYGGITSRMTSFTKLPGSMLPSIGDQQPKSSPASSAPFSSTSSEYQRRDAHKTHTDVKDEEHYVLTLHLDDEMDSAVSALRAKYFPAERLKVAAHICLFRALPGSLLAEIRDDIFEEARHMSSFTIRTGEPFRMGNNGVGLSVSGLGPVEGVTRHLQKKWCKVLSQQDRGRFRGHFTIMNKVHDKEIVEKCLQEVRDEFPSCEGTVQAFCLWRYDHGYWKDAELFRFSHQFHHMDVHQ</sequence>
<evidence type="ECO:0000313" key="3">
    <source>
        <dbReference type="Proteomes" id="UP001303473"/>
    </source>
</evidence>
<evidence type="ECO:0000313" key="2">
    <source>
        <dbReference type="EMBL" id="KAK3938061.1"/>
    </source>
</evidence>
<dbReference type="Proteomes" id="UP001303473">
    <property type="component" value="Unassembled WGS sequence"/>
</dbReference>
<feature type="compositionally biased region" description="Low complexity" evidence="1">
    <location>
        <begin position="39"/>
        <end position="52"/>
    </location>
</feature>
<accession>A0AAN6S338</accession>
<comment type="caution">
    <text evidence="2">The sequence shown here is derived from an EMBL/GenBank/DDBJ whole genome shotgun (WGS) entry which is preliminary data.</text>
</comment>
<proteinExistence type="predicted"/>
<dbReference type="Pfam" id="PF13563">
    <property type="entry name" value="2_5_RNA_ligase2"/>
    <property type="match status" value="1"/>
</dbReference>
<feature type="compositionally biased region" description="Basic and acidic residues" evidence="1">
    <location>
        <begin position="54"/>
        <end position="66"/>
    </location>
</feature>
<dbReference type="AlphaFoldDB" id="A0AAN6S338"/>
<evidence type="ECO:0000256" key="1">
    <source>
        <dbReference type="SAM" id="MobiDB-lite"/>
    </source>
</evidence>
<reference evidence="3" key="1">
    <citation type="journal article" date="2023" name="Mol. Phylogenet. Evol.">
        <title>Genome-scale phylogeny and comparative genomics of the fungal order Sordariales.</title>
        <authorList>
            <person name="Hensen N."/>
            <person name="Bonometti L."/>
            <person name="Westerberg I."/>
            <person name="Brannstrom I.O."/>
            <person name="Guillou S."/>
            <person name="Cros-Aarteil S."/>
            <person name="Calhoun S."/>
            <person name="Haridas S."/>
            <person name="Kuo A."/>
            <person name="Mondo S."/>
            <person name="Pangilinan J."/>
            <person name="Riley R."/>
            <person name="LaButti K."/>
            <person name="Andreopoulos B."/>
            <person name="Lipzen A."/>
            <person name="Chen C."/>
            <person name="Yan M."/>
            <person name="Daum C."/>
            <person name="Ng V."/>
            <person name="Clum A."/>
            <person name="Steindorff A."/>
            <person name="Ohm R.A."/>
            <person name="Martin F."/>
            <person name="Silar P."/>
            <person name="Natvig D.O."/>
            <person name="Lalanne C."/>
            <person name="Gautier V."/>
            <person name="Ament-Velasquez S.L."/>
            <person name="Kruys A."/>
            <person name="Hutchinson M.I."/>
            <person name="Powell A.J."/>
            <person name="Barry K."/>
            <person name="Miller A.N."/>
            <person name="Grigoriev I.V."/>
            <person name="Debuchy R."/>
            <person name="Gladieux P."/>
            <person name="Hiltunen Thoren M."/>
            <person name="Johannesson H."/>
        </authorList>
    </citation>
    <scope>NUCLEOTIDE SEQUENCE [LARGE SCALE GENOMIC DNA]</scope>
    <source>
        <strain evidence="3">CBS 340.73</strain>
    </source>
</reference>
<protein>
    <submittedName>
        <fullName evidence="2">Uncharacterized protein</fullName>
    </submittedName>
</protein>
<feature type="region of interest" description="Disordered" evidence="1">
    <location>
        <begin position="26"/>
        <end position="66"/>
    </location>
</feature>
<keyword evidence="3" id="KW-1185">Reference proteome</keyword>
<name>A0AAN6S338_9PEZI</name>
<dbReference type="Gene3D" id="3.90.1140.10">
    <property type="entry name" value="Cyclic phosphodiesterase"/>
    <property type="match status" value="1"/>
</dbReference>
<organism evidence="2 3">
    <name type="scientific">Diplogelasinospora grovesii</name>
    <dbReference type="NCBI Taxonomy" id="303347"/>
    <lineage>
        <taxon>Eukaryota</taxon>
        <taxon>Fungi</taxon>
        <taxon>Dikarya</taxon>
        <taxon>Ascomycota</taxon>
        <taxon>Pezizomycotina</taxon>
        <taxon>Sordariomycetes</taxon>
        <taxon>Sordariomycetidae</taxon>
        <taxon>Sordariales</taxon>
        <taxon>Diplogelasinosporaceae</taxon>
        <taxon>Diplogelasinospora</taxon>
    </lineage>
</organism>